<dbReference type="SUPFAM" id="SSF88713">
    <property type="entry name" value="Glycoside hydrolase/deacetylase"/>
    <property type="match status" value="1"/>
</dbReference>
<keyword evidence="4" id="KW-1185">Reference proteome</keyword>
<dbReference type="Pfam" id="PF01522">
    <property type="entry name" value="Polysacc_deac_1"/>
    <property type="match status" value="1"/>
</dbReference>
<dbReference type="RefSeq" id="WP_090508299.1">
    <property type="nucleotide sequence ID" value="NZ_FNWL01000005.1"/>
</dbReference>
<dbReference type="InterPro" id="IPR011330">
    <property type="entry name" value="Glyco_hydro/deAcase_b/a-brl"/>
</dbReference>
<dbReference type="GO" id="GO:0016810">
    <property type="term" value="F:hydrolase activity, acting on carbon-nitrogen (but not peptide) bonds"/>
    <property type="evidence" value="ECO:0007669"/>
    <property type="project" value="InterPro"/>
</dbReference>
<dbReference type="OrthoDB" id="10436at2157"/>
<dbReference type="AlphaFoldDB" id="A0A1H6G4P8"/>
<protein>
    <submittedName>
        <fullName evidence="3">Polysaccharide deacetylase</fullName>
    </submittedName>
</protein>
<proteinExistence type="predicted"/>
<evidence type="ECO:0000259" key="2">
    <source>
        <dbReference type="Pfam" id="PF01522"/>
    </source>
</evidence>
<name>A0A1H6G4P8_9EURY</name>
<evidence type="ECO:0000313" key="3">
    <source>
        <dbReference type="EMBL" id="SEH18056.1"/>
    </source>
</evidence>
<evidence type="ECO:0000256" key="1">
    <source>
        <dbReference type="SAM" id="MobiDB-lite"/>
    </source>
</evidence>
<accession>A0A1H6G4P8</accession>
<reference evidence="4" key="1">
    <citation type="submission" date="2016-10" db="EMBL/GenBank/DDBJ databases">
        <authorList>
            <person name="Varghese N."/>
            <person name="Submissions S."/>
        </authorList>
    </citation>
    <scope>NUCLEOTIDE SEQUENCE [LARGE SCALE GENOMIC DNA]</scope>
    <source>
        <strain evidence="4">CGMCC 1.8981</strain>
    </source>
</reference>
<dbReference type="InterPro" id="IPR002509">
    <property type="entry name" value="NODB_dom"/>
</dbReference>
<sequence length="326" mass="36091">MGSVVLSLDAELGWGFHDLEDPPTDRLEAGRRGWSVMCDLLEEFDVEATWAVVGHLMLESCDGTHADHPAPPGWFERERNSWADREDLRFGPDLVRRVLESDVDHEFASHSFSHVLFGDSATDHDLATAELERATEIAAEWGQTVDSFIYPRNDVGHRDVLAEHGVSAYRGKSPTRDGVRGLFDSTLRDQSMLVEPEIDEFGLVNVPASLFLFGFEGPARTVAESVWADPMLELARRGIDEAVQTDGVFHMWLHPNNLTSKRDDQRMRAILAHLARRREETDLTVETMADVANRLHRSHGLDGLDSVSTHVDGQATAGGASSAGGN</sequence>
<dbReference type="EMBL" id="FNWL01000005">
    <property type="protein sequence ID" value="SEH18056.1"/>
    <property type="molecule type" value="Genomic_DNA"/>
</dbReference>
<dbReference type="GO" id="GO:0005975">
    <property type="term" value="P:carbohydrate metabolic process"/>
    <property type="evidence" value="ECO:0007669"/>
    <property type="project" value="InterPro"/>
</dbReference>
<feature type="region of interest" description="Disordered" evidence="1">
    <location>
        <begin position="303"/>
        <end position="326"/>
    </location>
</feature>
<dbReference type="CDD" id="cd10929">
    <property type="entry name" value="CE4_u5"/>
    <property type="match status" value="1"/>
</dbReference>
<organism evidence="3 4">
    <name type="scientific">Natronorubrum sediminis</name>
    <dbReference type="NCBI Taxonomy" id="640943"/>
    <lineage>
        <taxon>Archaea</taxon>
        <taxon>Methanobacteriati</taxon>
        <taxon>Methanobacteriota</taxon>
        <taxon>Stenosarchaea group</taxon>
        <taxon>Halobacteria</taxon>
        <taxon>Halobacteriales</taxon>
        <taxon>Natrialbaceae</taxon>
        <taxon>Natronorubrum</taxon>
    </lineage>
</organism>
<feature type="domain" description="NodB homology" evidence="2">
    <location>
        <begin position="35"/>
        <end position="155"/>
    </location>
</feature>
<evidence type="ECO:0000313" key="4">
    <source>
        <dbReference type="Proteomes" id="UP000199112"/>
    </source>
</evidence>
<gene>
    <name evidence="3" type="ORF">SAMN04487967_3581</name>
</gene>
<dbReference type="Gene3D" id="3.20.20.370">
    <property type="entry name" value="Glycoside hydrolase/deacetylase"/>
    <property type="match status" value="1"/>
</dbReference>
<dbReference type="Proteomes" id="UP000199112">
    <property type="component" value="Unassembled WGS sequence"/>
</dbReference>